<evidence type="ECO:0000259" key="3">
    <source>
        <dbReference type="Pfam" id="PF01551"/>
    </source>
</evidence>
<dbReference type="InterPro" id="IPR050570">
    <property type="entry name" value="Cell_wall_metabolism_enzyme"/>
</dbReference>
<feature type="compositionally biased region" description="Basic and acidic residues" evidence="1">
    <location>
        <begin position="1"/>
        <end position="15"/>
    </location>
</feature>
<keyword evidence="5" id="KW-1185">Reference proteome</keyword>
<accession>A0A9X7Z7P1</accession>
<keyword evidence="2" id="KW-0472">Membrane</keyword>
<dbReference type="PANTHER" id="PTHR21666:SF270">
    <property type="entry name" value="MUREIN HYDROLASE ACTIVATOR ENVC"/>
    <property type="match status" value="1"/>
</dbReference>
<organism evidence="4 5">
    <name type="scientific">Alicyclobacillus mengziensis</name>
    <dbReference type="NCBI Taxonomy" id="2931921"/>
    <lineage>
        <taxon>Bacteria</taxon>
        <taxon>Bacillati</taxon>
        <taxon>Bacillota</taxon>
        <taxon>Bacilli</taxon>
        <taxon>Bacillales</taxon>
        <taxon>Alicyclobacillaceae</taxon>
        <taxon>Alicyclobacillus</taxon>
    </lineage>
</organism>
<dbReference type="RefSeq" id="WP_206656914.1">
    <property type="nucleotide sequence ID" value="NZ_CP071182.1"/>
</dbReference>
<keyword evidence="2" id="KW-1133">Transmembrane helix</keyword>
<sequence length="228" mass="24458">MDANKHPQEQNKEEMQATTKPLAKGAAGSRRIFSKRWVYPAIYLGAAALIIGLMYVKSQVSSSPVTSNAVENPSGQATATTEQFQWPAATSVDPKVTLGFFPDKGTQAQQANALVVYDNGYYPHMGYDIQAANKQAFNVEAALSGKVTSVSANPLYGNIIDVTSPNGYEVSYESLGKVEVKVGDTVKQGQVLGTSGTCQFEQSQGNHLYFAVYKNGNPVDPGTLLPKL</sequence>
<feature type="region of interest" description="Disordered" evidence="1">
    <location>
        <begin position="1"/>
        <end position="22"/>
    </location>
</feature>
<keyword evidence="2" id="KW-0812">Transmembrane</keyword>
<dbReference type="CDD" id="cd12797">
    <property type="entry name" value="M23_peptidase"/>
    <property type="match status" value="1"/>
</dbReference>
<name>A0A9X7Z7P1_9BACL</name>
<dbReference type="PANTHER" id="PTHR21666">
    <property type="entry name" value="PEPTIDASE-RELATED"/>
    <property type="match status" value="1"/>
</dbReference>
<dbReference type="KEGG" id="afx:JZ786_00425"/>
<dbReference type="AlphaFoldDB" id="A0A9X7Z7P1"/>
<gene>
    <name evidence="4" type="ORF">JZ786_00425</name>
</gene>
<protein>
    <submittedName>
        <fullName evidence="4">M23 family metallopeptidase</fullName>
    </submittedName>
</protein>
<dbReference type="GO" id="GO:0004222">
    <property type="term" value="F:metalloendopeptidase activity"/>
    <property type="evidence" value="ECO:0007669"/>
    <property type="project" value="TreeGrafter"/>
</dbReference>
<proteinExistence type="predicted"/>
<evidence type="ECO:0000256" key="1">
    <source>
        <dbReference type="SAM" id="MobiDB-lite"/>
    </source>
</evidence>
<evidence type="ECO:0000256" key="2">
    <source>
        <dbReference type="SAM" id="Phobius"/>
    </source>
</evidence>
<evidence type="ECO:0000313" key="5">
    <source>
        <dbReference type="Proteomes" id="UP000663505"/>
    </source>
</evidence>
<dbReference type="Pfam" id="PF01551">
    <property type="entry name" value="Peptidase_M23"/>
    <property type="match status" value="1"/>
</dbReference>
<evidence type="ECO:0000313" key="4">
    <source>
        <dbReference type="EMBL" id="QSO47570.1"/>
    </source>
</evidence>
<dbReference type="Gene3D" id="2.70.70.10">
    <property type="entry name" value="Glucose Permease (Domain IIA)"/>
    <property type="match status" value="1"/>
</dbReference>
<reference evidence="4 5" key="1">
    <citation type="submission" date="2021-02" db="EMBL/GenBank/DDBJ databases">
        <title>Alicyclobacillus curvatus sp. nov. and Alicyclobacillus mengziensis sp. nov., two acidophilic bacteria isolated from acid mine drainage.</title>
        <authorList>
            <person name="Huang Y."/>
        </authorList>
    </citation>
    <scope>NUCLEOTIDE SEQUENCE [LARGE SCALE GENOMIC DNA]</scope>
    <source>
        <strain evidence="4 5">S30H14</strain>
    </source>
</reference>
<dbReference type="EMBL" id="CP071182">
    <property type="protein sequence ID" value="QSO47570.1"/>
    <property type="molecule type" value="Genomic_DNA"/>
</dbReference>
<dbReference type="Proteomes" id="UP000663505">
    <property type="component" value="Chromosome"/>
</dbReference>
<dbReference type="SUPFAM" id="SSF51261">
    <property type="entry name" value="Duplicated hybrid motif"/>
    <property type="match status" value="1"/>
</dbReference>
<dbReference type="InterPro" id="IPR016047">
    <property type="entry name" value="M23ase_b-sheet_dom"/>
</dbReference>
<feature type="domain" description="M23ase beta-sheet core" evidence="3">
    <location>
        <begin position="123"/>
        <end position="221"/>
    </location>
</feature>
<feature type="transmembrane region" description="Helical" evidence="2">
    <location>
        <begin position="37"/>
        <end position="56"/>
    </location>
</feature>
<dbReference type="InterPro" id="IPR011055">
    <property type="entry name" value="Dup_hybrid_motif"/>
</dbReference>